<name>A0A510UWX5_9CELL</name>
<gene>
    <name evidence="2" type="ORF">CPE01_29270</name>
</gene>
<keyword evidence="1" id="KW-1133">Transmembrane helix</keyword>
<evidence type="ECO:0000313" key="2">
    <source>
        <dbReference type="EMBL" id="GEK19194.1"/>
    </source>
</evidence>
<sequence length="173" mass="18002">MTVPLWGTTHVVPHSGVSEEVDVARWLPARRGDDEGFGLVEVMVSMLLFALLLITTIALLFSAINASARNSAIESATQWASEQVDTVHASVAGLDSVKACPKWADVVSAGAPPNRTDGRGLPLKMIVSAGVAPANCTTSSNAPVVTYTVTVVEASDTSKVLATSTTRIALGLE</sequence>
<proteinExistence type="predicted"/>
<evidence type="ECO:0000256" key="1">
    <source>
        <dbReference type="SAM" id="Phobius"/>
    </source>
</evidence>
<keyword evidence="1" id="KW-0472">Membrane</keyword>
<feature type="transmembrane region" description="Helical" evidence="1">
    <location>
        <begin position="36"/>
        <end position="61"/>
    </location>
</feature>
<dbReference type="InterPro" id="IPR012902">
    <property type="entry name" value="N_methyl_site"/>
</dbReference>
<reference evidence="2 3" key="1">
    <citation type="submission" date="2019-07" db="EMBL/GenBank/DDBJ databases">
        <title>Whole genome shotgun sequence of Cellulomonas persica NBRC 101101.</title>
        <authorList>
            <person name="Hosoyama A."/>
            <person name="Uohara A."/>
            <person name="Ohji S."/>
            <person name="Ichikawa N."/>
        </authorList>
    </citation>
    <scope>NUCLEOTIDE SEQUENCE [LARGE SCALE GENOMIC DNA]</scope>
    <source>
        <strain evidence="2 3">NBRC 101101</strain>
    </source>
</reference>
<dbReference type="Pfam" id="PF07963">
    <property type="entry name" value="N_methyl"/>
    <property type="match status" value="1"/>
</dbReference>
<dbReference type="EMBL" id="BJUA01000019">
    <property type="protein sequence ID" value="GEK19194.1"/>
    <property type="molecule type" value="Genomic_DNA"/>
</dbReference>
<keyword evidence="1" id="KW-0812">Transmembrane</keyword>
<protein>
    <recommendedName>
        <fullName evidence="4">Prepilin-type N-terminal cleavage/methylation domain-containing protein</fullName>
    </recommendedName>
</protein>
<evidence type="ECO:0000313" key="3">
    <source>
        <dbReference type="Proteomes" id="UP000321386"/>
    </source>
</evidence>
<organism evidence="2 3">
    <name type="scientific">Cellulomonas persica</name>
    <dbReference type="NCBI Taxonomy" id="76861"/>
    <lineage>
        <taxon>Bacteria</taxon>
        <taxon>Bacillati</taxon>
        <taxon>Actinomycetota</taxon>
        <taxon>Actinomycetes</taxon>
        <taxon>Micrococcales</taxon>
        <taxon>Cellulomonadaceae</taxon>
        <taxon>Cellulomonas</taxon>
    </lineage>
</organism>
<accession>A0A510UWX5</accession>
<comment type="caution">
    <text evidence="2">The sequence shown here is derived from an EMBL/GenBank/DDBJ whole genome shotgun (WGS) entry which is preliminary data.</text>
</comment>
<dbReference type="AlphaFoldDB" id="A0A510UWX5"/>
<evidence type="ECO:0008006" key="4">
    <source>
        <dbReference type="Google" id="ProtNLM"/>
    </source>
</evidence>
<dbReference type="OrthoDB" id="4828336at2"/>
<dbReference type="Proteomes" id="UP000321386">
    <property type="component" value="Unassembled WGS sequence"/>
</dbReference>
<keyword evidence="3" id="KW-1185">Reference proteome</keyword>